<dbReference type="AlphaFoldDB" id="A0A2T1LYE1"/>
<reference evidence="2 3" key="2">
    <citation type="submission" date="2018-03" db="EMBL/GenBank/DDBJ databases">
        <authorList>
            <person name="Keele B.F."/>
        </authorList>
    </citation>
    <scope>NUCLEOTIDE SEQUENCE [LARGE SCALE GENOMIC DNA]</scope>
    <source>
        <strain evidence="2 3">CCALA 016</strain>
    </source>
</reference>
<evidence type="ECO:0000313" key="3">
    <source>
        <dbReference type="Proteomes" id="UP000239001"/>
    </source>
</evidence>
<dbReference type="OrthoDB" id="480804at2"/>
<proteinExistence type="predicted"/>
<accession>A0A2T1LYE1</accession>
<dbReference type="Proteomes" id="UP000239001">
    <property type="component" value="Unassembled WGS sequence"/>
</dbReference>
<reference evidence="2 3" key="1">
    <citation type="submission" date="2018-03" db="EMBL/GenBank/DDBJ databases">
        <title>The ancient ancestry and fast evolution of plastids.</title>
        <authorList>
            <person name="Moore K.R."/>
            <person name="Magnabosco C."/>
            <person name="Momper L."/>
            <person name="Gold D.A."/>
            <person name="Bosak T."/>
            <person name="Fournier G.P."/>
        </authorList>
    </citation>
    <scope>NUCLEOTIDE SEQUENCE [LARGE SCALE GENOMIC DNA]</scope>
    <source>
        <strain evidence="2 3">CCALA 016</strain>
    </source>
</reference>
<organism evidence="2 3">
    <name type="scientific">Aphanothece hegewaldii CCALA 016</name>
    <dbReference type="NCBI Taxonomy" id="2107694"/>
    <lineage>
        <taxon>Bacteria</taxon>
        <taxon>Bacillati</taxon>
        <taxon>Cyanobacteriota</taxon>
        <taxon>Cyanophyceae</taxon>
        <taxon>Oscillatoriophycideae</taxon>
        <taxon>Chroococcales</taxon>
        <taxon>Aphanothecaceae</taxon>
        <taxon>Aphanothece</taxon>
    </lineage>
</organism>
<dbReference type="RefSeq" id="WP_106456824.1">
    <property type="nucleotide sequence ID" value="NZ_PXOH01000009.1"/>
</dbReference>
<evidence type="ECO:0000256" key="1">
    <source>
        <dbReference type="SAM" id="MobiDB-lite"/>
    </source>
</evidence>
<feature type="region of interest" description="Disordered" evidence="1">
    <location>
        <begin position="67"/>
        <end position="88"/>
    </location>
</feature>
<evidence type="ECO:0008006" key="4">
    <source>
        <dbReference type="Google" id="ProtNLM"/>
    </source>
</evidence>
<name>A0A2T1LYE1_9CHRO</name>
<protein>
    <recommendedName>
        <fullName evidence="4">Water stress protein</fullName>
    </recommendedName>
</protein>
<evidence type="ECO:0000313" key="2">
    <source>
        <dbReference type="EMBL" id="PSF37342.1"/>
    </source>
</evidence>
<keyword evidence="3" id="KW-1185">Reference proteome</keyword>
<sequence length="342" mass="35461">MAFYGYTIGDAVNPAAPNPANEGFEVYRYLIPDAPINGGNGIIAVELVGILSAPNFTGDGGEDIEGLGTSPRIQGISGVSEGTGTGRRVNNLDEPSLPPAPQVQNFGGTARQFTDTGSDIYVNKAEKAIQYIVQSSPASGSILYKTGAGGNYGNTTLAQVGTDTEFADGLAIYNTPVNVNALDGQYTGKYKAFASDFNLADGDGAEIYAVNLFPQAPNGDFLTGAIQLVNPNGTAFDVLTNANNAGRPDPDSPQDGFDSGLAFTPDGKKLIAQLENGLVYQISDFQDDVLGSTTGDGKATIRRLGMLALNGQPLPGTLTGSIEYEGLAIVSEDTAGNPIFNL</sequence>
<gene>
    <name evidence="2" type="ORF">C7H19_10435</name>
</gene>
<dbReference type="SUPFAM" id="SSF75011">
    <property type="entry name" value="3-carboxy-cis,cis-mucoante lactonizing enzyme"/>
    <property type="match status" value="1"/>
</dbReference>
<dbReference type="EMBL" id="PXOH01000009">
    <property type="protein sequence ID" value="PSF37342.1"/>
    <property type="molecule type" value="Genomic_DNA"/>
</dbReference>
<comment type="caution">
    <text evidence="2">The sequence shown here is derived from an EMBL/GenBank/DDBJ whole genome shotgun (WGS) entry which is preliminary data.</text>
</comment>